<dbReference type="Proteomes" id="UP000504635">
    <property type="component" value="Unplaced"/>
</dbReference>
<proteinExistence type="predicted"/>
<dbReference type="GeneID" id="115881385"/>
<dbReference type="InParanoid" id="A0A6J2XT59"/>
<keyword evidence="1" id="KW-1185">Reference proteome</keyword>
<sequence>MLSRYNDQYKDIYRATKKEYDRLLVKEKANKYDARVKSSDNKMKCLWSICKETTGKNSPKDDCFIDQDPLVLANEFNNHLISVVPNILSSIRKVPFICNISENNESMRLKSVNIEEIQKIGQSLKNKHSSGVDEVPTSIVKFCLKYVDDILCYIINNSLKYGIFPDRLKLAFIKPIYKKGDHSDLNNYRPISLLPAFQKYLKQ</sequence>
<evidence type="ECO:0000313" key="1">
    <source>
        <dbReference type="Proteomes" id="UP000504635"/>
    </source>
</evidence>
<dbReference type="PANTHER" id="PTHR47510">
    <property type="entry name" value="REVERSE TRANSCRIPTASE DOMAIN-CONTAINING PROTEIN"/>
    <property type="match status" value="1"/>
</dbReference>
<dbReference type="OrthoDB" id="6774216at2759"/>
<gene>
    <name evidence="2" type="primary">LOC115881385</name>
</gene>
<dbReference type="KEGG" id="soy:115881385"/>
<dbReference type="AlphaFoldDB" id="A0A6J2XT59"/>
<dbReference type="PANTHER" id="PTHR47510:SF3">
    <property type="entry name" value="ENDO_EXONUCLEASE_PHOSPHATASE DOMAIN-CONTAINING PROTEIN"/>
    <property type="match status" value="1"/>
</dbReference>
<dbReference type="RefSeq" id="XP_030754703.1">
    <property type="nucleotide sequence ID" value="XM_030898843.1"/>
</dbReference>
<reference evidence="2" key="1">
    <citation type="submission" date="2025-08" db="UniProtKB">
        <authorList>
            <consortium name="RefSeq"/>
        </authorList>
    </citation>
    <scope>IDENTIFICATION</scope>
    <source>
        <tissue evidence="2">Gonads</tissue>
    </source>
</reference>
<organism evidence="1 2">
    <name type="scientific">Sitophilus oryzae</name>
    <name type="common">Rice weevil</name>
    <name type="synonym">Curculio oryzae</name>
    <dbReference type="NCBI Taxonomy" id="7048"/>
    <lineage>
        <taxon>Eukaryota</taxon>
        <taxon>Metazoa</taxon>
        <taxon>Ecdysozoa</taxon>
        <taxon>Arthropoda</taxon>
        <taxon>Hexapoda</taxon>
        <taxon>Insecta</taxon>
        <taxon>Pterygota</taxon>
        <taxon>Neoptera</taxon>
        <taxon>Endopterygota</taxon>
        <taxon>Coleoptera</taxon>
        <taxon>Polyphaga</taxon>
        <taxon>Cucujiformia</taxon>
        <taxon>Curculionidae</taxon>
        <taxon>Dryophthorinae</taxon>
        <taxon>Sitophilus</taxon>
    </lineage>
</organism>
<name>A0A6J2XT59_SITOR</name>
<accession>A0A6J2XT59</accession>
<protein>
    <submittedName>
        <fullName evidence="2">Uncharacterized protein LOC115881385</fullName>
    </submittedName>
</protein>
<evidence type="ECO:0000313" key="2">
    <source>
        <dbReference type="RefSeq" id="XP_030754703.1"/>
    </source>
</evidence>